<name>A0A9X4RBV6_9ACTN</name>
<sequence length="117" mass="12140">MSTTSNPFWPSSCPNDLMYGRSRGAPPPLRARDGSRHAGPDTGEVAARGARPGRGVNSALHDTIAGAAGLDALRPMFESGDLEPPVNVFARPLSAAVETYRDLAAGAPGKFVLVPEA</sequence>
<evidence type="ECO:0000313" key="2">
    <source>
        <dbReference type="EMBL" id="MDG3013160.1"/>
    </source>
</evidence>
<proteinExistence type="predicted"/>
<protein>
    <recommendedName>
        <fullName evidence="4">Zinc-binding dehydrogenase</fullName>
    </recommendedName>
</protein>
<keyword evidence="3" id="KW-1185">Reference proteome</keyword>
<evidence type="ECO:0008006" key="4">
    <source>
        <dbReference type="Google" id="ProtNLM"/>
    </source>
</evidence>
<accession>A0A9X4RBV6</accession>
<feature type="compositionally biased region" description="Basic and acidic residues" evidence="1">
    <location>
        <begin position="30"/>
        <end position="39"/>
    </location>
</feature>
<dbReference type="RefSeq" id="WP_332518951.1">
    <property type="nucleotide sequence ID" value="NZ_JANRHA010000001.1"/>
</dbReference>
<comment type="caution">
    <text evidence="2">The sequence shown here is derived from an EMBL/GenBank/DDBJ whole genome shotgun (WGS) entry which is preliminary data.</text>
</comment>
<evidence type="ECO:0000313" key="3">
    <source>
        <dbReference type="Proteomes" id="UP001152755"/>
    </source>
</evidence>
<feature type="compositionally biased region" description="Polar residues" evidence="1">
    <location>
        <begin position="1"/>
        <end position="14"/>
    </location>
</feature>
<feature type="region of interest" description="Disordered" evidence="1">
    <location>
        <begin position="1"/>
        <end position="56"/>
    </location>
</feature>
<reference evidence="2" key="1">
    <citation type="submission" date="2022-08" db="EMBL/GenBank/DDBJ databases">
        <title>Genome analysis of Corynebacteriales strain.</title>
        <authorList>
            <person name="Lee S.D."/>
        </authorList>
    </citation>
    <scope>NUCLEOTIDE SEQUENCE</scope>
    <source>
        <strain evidence="2">D3-21</strain>
    </source>
</reference>
<dbReference type="EMBL" id="JANRHA010000001">
    <property type="protein sequence ID" value="MDG3013160.1"/>
    <property type="molecule type" value="Genomic_DNA"/>
</dbReference>
<gene>
    <name evidence="2" type="ORF">NVS88_01140</name>
</gene>
<evidence type="ECO:0000256" key="1">
    <source>
        <dbReference type="SAM" id="MobiDB-lite"/>
    </source>
</evidence>
<organism evidence="2 3">
    <name type="scientific">Speluncibacter jeojiensis</name>
    <dbReference type="NCBI Taxonomy" id="2710754"/>
    <lineage>
        <taxon>Bacteria</taxon>
        <taxon>Bacillati</taxon>
        <taxon>Actinomycetota</taxon>
        <taxon>Actinomycetes</taxon>
        <taxon>Mycobacteriales</taxon>
        <taxon>Speluncibacteraceae</taxon>
        <taxon>Speluncibacter</taxon>
    </lineage>
</organism>
<dbReference type="Proteomes" id="UP001152755">
    <property type="component" value="Unassembled WGS sequence"/>
</dbReference>
<dbReference type="AlphaFoldDB" id="A0A9X4RBV6"/>